<reference evidence="2 3" key="1">
    <citation type="submission" date="2021-06" db="EMBL/GenBank/DDBJ databases">
        <authorList>
            <person name="Palmer J.M."/>
        </authorList>
    </citation>
    <scope>NUCLEOTIDE SEQUENCE [LARGE SCALE GENOMIC DNA]</scope>
    <source>
        <strain evidence="3">if_2019</strain>
        <tissue evidence="2">Muscle</tissue>
    </source>
</reference>
<organism evidence="2 3">
    <name type="scientific">Ilyodon furcidens</name>
    <name type="common">goldbreast splitfin</name>
    <dbReference type="NCBI Taxonomy" id="33524"/>
    <lineage>
        <taxon>Eukaryota</taxon>
        <taxon>Metazoa</taxon>
        <taxon>Chordata</taxon>
        <taxon>Craniata</taxon>
        <taxon>Vertebrata</taxon>
        <taxon>Euteleostomi</taxon>
        <taxon>Actinopterygii</taxon>
        <taxon>Neopterygii</taxon>
        <taxon>Teleostei</taxon>
        <taxon>Neoteleostei</taxon>
        <taxon>Acanthomorphata</taxon>
        <taxon>Ovalentaria</taxon>
        <taxon>Atherinomorphae</taxon>
        <taxon>Cyprinodontiformes</taxon>
        <taxon>Goodeidae</taxon>
        <taxon>Ilyodon</taxon>
    </lineage>
</organism>
<keyword evidence="3" id="KW-1185">Reference proteome</keyword>
<feature type="region of interest" description="Disordered" evidence="1">
    <location>
        <begin position="57"/>
        <end position="116"/>
    </location>
</feature>
<feature type="compositionally biased region" description="Low complexity" evidence="1">
    <location>
        <begin position="99"/>
        <end position="116"/>
    </location>
</feature>
<comment type="caution">
    <text evidence="2">The sequence shown here is derived from an EMBL/GenBank/DDBJ whole genome shotgun (WGS) entry which is preliminary data.</text>
</comment>
<feature type="non-terminal residue" evidence="2">
    <location>
        <position position="1"/>
    </location>
</feature>
<sequence>LTVPSYSSKMLHEMTIRIKKLMKHQSVSSCDASFYKSQIERALGLLGDSLPGLKISFLPNRSRSQQEETAERLGGRKQTSGAESQISTDCHPPSPPHCRLSLSRLSAPLSRPPCSV</sequence>
<dbReference type="Proteomes" id="UP001482620">
    <property type="component" value="Unassembled WGS sequence"/>
</dbReference>
<dbReference type="EMBL" id="JAHRIQ010084834">
    <property type="protein sequence ID" value="MEQ2249307.1"/>
    <property type="molecule type" value="Genomic_DNA"/>
</dbReference>
<evidence type="ECO:0000256" key="1">
    <source>
        <dbReference type="SAM" id="MobiDB-lite"/>
    </source>
</evidence>
<protein>
    <submittedName>
        <fullName evidence="2">Uncharacterized protein</fullName>
    </submittedName>
</protein>
<feature type="compositionally biased region" description="Basic and acidic residues" evidence="1">
    <location>
        <begin position="64"/>
        <end position="74"/>
    </location>
</feature>
<evidence type="ECO:0000313" key="2">
    <source>
        <dbReference type="EMBL" id="MEQ2249307.1"/>
    </source>
</evidence>
<evidence type="ECO:0000313" key="3">
    <source>
        <dbReference type="Proteomes" id="UP001482620"/>
    </source>
</evidence>
<feature type="compositionally biased region" description="Polar residues" evidence="1">
    <location>
        <begin position="77"/>
        <end position="88"/>
    </location>
</feature>
<proteinExistence type="predicted"/>
<gene>
    <name evidence="2" type="ORF">ILYODFUR_027910</name>
</gene>
<accession>A0ABV0UZS1</accession>
<name>A0ABV0UZS1_9TELE</name>